<evidence type="ECO:0000259" key="1">
    <source>
        <dbReference type="Pfam" id="PF15793"/>
    </source>
</evidence>
<dbReference type="PANTHER" id="PTHR14495:SF2">
    <property type="entry name" value="SHIELDIN COMPLEX SUBUNIT 2"/>
    <property type="match status" value="1"/>
</dbReference>
<dbReference type="AlphaFoldDB" id="A0A3Q4H0I9"/>
<organism evidence="3 4">
    <name type="scientific">Neolamprologus brichardi</name>
    <name type="common">Fairy cichlid</name>
    <name type="synonym">Lamprologus brichardi</name>
    <dbReference type="NCBI Taxonomy" id="32507"/>
    <lineage>
        <taxon>Eukaryota</taxon>
        <taxon>Metazoa</taxon>
        <taxon>Chordata</taxon>
        <taxon>Craniata</taxon>
        <taxon>Vertebrata</taxon>
        <taxon>Euteleostomi</taxon>
        <taxon>Actinopterygii</taxon>
        <taxon>Neopterygii</taxon>
        <taxon>Teleostei</taxon>
        <taxon>Neoteleostei</taxon>
        <taxon>Acanthomorphata</taxon>
        <taxon>Ovalentaria</taxon>
        <taxon>Cichlomorphae</taxon>
        <taxon>Cichliformes</taxon>
        <taxon>Cichlidae</taxon>
        <taxon>African cichlids</taxon>
        <taxon>Pseudocrenilabrinae</taxon>
        <taxon>Lamprologini</taxon>
        <taxon>Neolamprologus</taxon>
    </lineage>
</organism>
<dbReference type="STRING" id="32507.ENSNBRP00000013308"/>
<reference evidence="3" key="1">
    <citation type="submission" date="2025-08" db="UniProtKB">
        <authorList>
            <consortium name="Ensembl"/>
        </authorList>
    </citation>
    <scope>IDENTIFICATION</scope>
</reference>
<reference evidence="3" key="2">
    <citation type="submission" date="2025-09" db="UniProtKB">
        <authorList>
            <consortium name="Ensembl"/>
        </authorList>
    </citation>
    <scope>IDENTIFICATION</scope>
</reference>
<dbReference type="PANTHER" id="PTHR14495">
    <property type="entry name" value="SHIELDIN COMPLEX SUBUNIT 2"/>
    <property type="match status" value="1"/>
</dbReference>
<proteinExistence type="predicted"/>
<evidence type="ECO:0000313" key="3">
    <source>
        <dbReference type="Ensembl" id="ENSNBRP00000013308.1"/>
    </source>
</evidence>
<dbReference type="InterPro" id="IPR029715">
    <property type="entry name" value="FAM35A"/>
</dbReference>
<dbReference type="GO" id="GO:0005634">
    <property type="term" value="C:nucleus"/>
    <property type="evidence" value="ECO:0007669"/>
    <property type="project" value="TreeGrafter"/>
</dbReference>
<name>A0A3Q4H0I9_NEOBR</name>
<evidence type="ECO:0000259" key="2">
    <source>
        <dbReference type="Pfam" id="PF22779"/>
    </source>
</evidence>
<feature type="domain" description="Shieldin complex subunit 2 second OB fold" evidence="2">
    <location>
        <begin position="1"/>
        <end position="49"/>
    </location>
</feature>
<evidence type="ECO:0000313" key="4">
    <source>
        <dbReference type="Proteomes" id="UP000261580"/>
    </source>
</evidence>
<dbReference type="InterPro" id="IPR031589">
    <property type="entry name" value="SHLD2_C"/>
</dbReference>
<dbReference type="OMA" id="LELHTMP"/>
<sequence length="227" mass="25527">VLTVEQPEDQQGAVLLWGAAVDWLPRFSRDKGAVWDFRVLLVRQGLTSDLLELHSTPWSTIQTVDPTDRRVQDFLRTRRCQKGNSGTPELDLDTLLSQKYSELDTDANDIYRPCYPCLPHTAVRLTQGVRGRSQRREESEGGVTQGVLGQMLLVILGSSCLHLFCSSAPGSEVKHIQVAAERIHTLLSLPRKTFIATIRSNFLCDENSIPISQDFTLLDLQFLPEPR</sequence>
<dbReference type="Ensembl" id="ENSNBRT00000013680.1">
    <property type="protein sequence ID" value="ENSNBRP00000013308.1"/>
    <property type="gene ID" value="ENSNBRG00000010329.1"/>
</dbReference>
<keyword evidence="4" id="KW-1185">Reference proteome</keyword>
<dbReference type="Pfam" id="PF22779">
    <property type="entry name" value="OB_SHLD2_2nd"/>
    <property type="match status" value="1"/>
</dbReference>
<accession>A0A3Q4H0I9</accession>
<dbReference type="Proteomes" id="UP000261580">
    <property type="component" value="Unassembled WGS sequence"/>
</dbReference>
<feature type="domain" description="Shieldin complex subunit 2 C-terminal" evidence="1">
    <location>
        <begin position="101"/>
        <end position="221"/>
    </location>
</feature>
<dbReference type="Pfam" id="PF15793">
    <property type="entry name" value="SHLD2_C"/>
    <property type="match status" value="1"/>
</dbReference>
<dbReference type="GO" id="GO:0035861">
    <property type="term" value="C:site of double-strand break"/>
    <property type="evidence" value="ECO:0007669"/>
    <property type="project" value="TreeGrafter"/>
</dbReference>
<dbReference type="Bgee" id="ENSNBRG00000010329">
    <property type="expression patterns" value="Expressed in testis and 4 other cell types or tissues"/>
</dbReference>
<dbReference type="InterPro" id="IPR053944">
    <property type="entry name" value="SHLD2_OB2"/>
</dbReference>
<dbReference type="GO" id="GO:0010569">
    <property type="term" value="P:regulation of double-strand break repair via homologous recombination"/>
    <property type="evidence" value="ECO:0007669"/>
    <property type="project" value="TreeGrafter"/>
</dbReference>
<dbReference type="GeneTree" id="ENSGT00390000003133"/>
<protein>
    <submittedName>
        <fullName evidence="3">Uncharacterized protein</fullName>
    </submittedName>
</protein>